<dbReference type="InterPro" id="IPR001381">
    <property type="entry name" value="DHquinase_I"/>
</dbReference>
<dbReference type="GO" id="GO:0009073">
    <property type="term" value="P:aromatic amino acid family biosynthetic process"/>
    <property type="evidence" value="ECO:0007669"/>
    <property type="project" value="UniProtKB-KW"/>
</dbReference>
<gene>
    <name evidence="4" type="primary">aroD</name>
    <name evidence="6" type="ORF">GW579_08770</name>
</gene>
<sequence length="293" mass="31154">MSLTKSLLALSLLLSLQGTAMAAQTSAPEAAVLQRHAVPITIRNTVIGEGVPKIIIPTTGSTAEQVLAQAKSIGADADASLIEYRIDYLDFATDAAKVGALGKQVAAAADGKPLILTFRTQTEGGVKRISDKAYGDLYLSLTKDHFIDILDVEMFRDAKVVKEVVTAAHKAGIKVVMSSHDFHKTPSVAEIVTRLRKQDSMGADILKIAVMPHNPEDVVTLMDATAQIRDKYSLKPLLTMSMGGLGAVSRLSGEVFGDDLTFGMLGTPSAPGQIEAHQLDVEMQTLHAAIANH</sequence>
<keyword evidence="5" id="KW-0732">Signal</keyword>
<feature type="signal peptide" evidence="5">
    <location>
        <begin position="1"/>
        <end position="22"/>
    </location>
</feature>
<protein>
    <recommendedName>
        <fullName evidence="4">3-dehydroquinate dehydratase</fullName>
        <shortName evidence="4">3-dehydroquinase</shortName>
        <ecNumber evidence="4">4.2.1.10</ecNumber>
    </recommendedName>
    <alternativeName>
        <fullName evidence="4">Type I DHQase</fullName>
    </alternativeName>
    <alternativeName>
        <fullName evidence="4">Type I dehydroquinase</fullName>
        <shortName evidence="4">DHQ1</shortName>
    </alternativeName>
</protein>
<dbReference type="HAMAP" id="MF_00214">
    <property type="entry name" value="AroD"/>
    <property type="match status" value="1"/>
</dbReference>
<comment type="caution">
    <text evidence="6">The sequence shown here is derived from an EMBL/GenBank/DDBJ whole genome shotgun (WGS) entry which is preliminary data.</text>
</comment>
<keyword evidence="4" id="KW-0057">Aromatic amino acid biosynthesis</keyword>
<evidence type="ECO:0000313" key="7">
    <source>
        <dbReference type="Proteomes" id="UP000476696"/>
    </source>
</evidence>
<dbReference type="GO" id="GO:0009423">
    <property type="term" value="P:chorismate biosynthetic process"/>
    <property type="evidence" value="ECO:0007669"/>
    <property type="project" value="UniProtKB-UniRule"/>
</dbReference>
<dbReference type="Gene3D" id="3.20.20.70">
    <property type="entry name" value="Aldolase class I"/>
    <property type="match status" value="1"/>
</dbReference>
<dbReference type="GO" id="GO:0046279">
    <property type="term" value="P:3,4-dihydroxybenzoate biosynthetic process"/>
    <property type="evidence" value="ECO:0007669"/>
    <property type="project" value="TreeGrafter"/>
</dbReference>
<organism evidence="6 7">
    <name type="scientific">Rahnella contaminans</name>
    <dbReference type="NCBI Taxonomy" id="2703882"/>
    <lineage>
        <taxon>Bacteria</taxon>
        <taxon>Pseudomonadati</taxon>
        <taxon>Pseudomonadota</taxon>
        <taxon>Gammaproteobacteria</taxon>
        <taxon>Enterobacterales</taxon>
        <taxon>Yersiniaceae</taxon>
        <taxon>Rahnella</taxon>
    </lineage>
</organism>
<dbReference type="FunFam" id="3.20.20.70:FF:000047">
    <property type="entry name" value="3-dehydroquinate dehydratase"/>
    <property type="match status" value="1"/>
</dbReference>
<dbReference type="PANTHER" id="PTHR43699:SF1">
    <property type="entry name" value="3-DEHYDROQUINATE DEHYDRATASE"/>
    <property type="match status" value="1"/>
</dbReference>
<reference evidence="6 7" key="1">
    <citation type="submission" date="2020-01" db="EMBL/GenBank/DDBJ databases">
        <authorList>
            <person name="Lee S.D."/>
        </authorList>
    </citation>
    <scope>NUCLEOTIDE SEQUENCE [LARGE SCALE GENOMIC DNA]</scope>
    <source>
        <strain evidence="6 7">Lac-M11</strain>
    </source>
</reference>
<comment type="caution">
    <text evidence="4">Lacks conserved residue(s) required for the propagation of feature annotation.</text>
</comment>
<evidence type="ECO:0000256" key="3">
    <source>
        <dbReference type="ARBA" id="ARBA00023270"/>
    </source>
</evidence>
<dbReference type="GO" id="GO:0003855">
    <property type="term" value="F:3-dehydroquinate dehydratase activity"/>
    <property type="evidence" value="ECO:0007669"/>
    <property type="project" value="UniProtKB-UniRule"/>
</dbReference>
<dbReference type="SUPFAM" id="SSF51569">
    <property type="entry name" value="Aldolase"/>
    <property type="match status" value="1"/>
</dbReference>
<dbReference type="GO" id="GO:0008652">
    <property type="term" value="P:amino acid biosynthetic process"/>
    <property type="evidence" value="ECO:0007669"/>
    <property type="project" value="UniProtKB-KW"/>
</dbReference>
<dbReference type="Pfam" id="PF01487">
    <property type="entry name" value="DHquinase_I"/>
    <property type="match status" value="1"/>
</dbReference>
<dbReference type="EMBL" id="JAADJS010000001">
    <property type="protein sequence ID" value="NGX87186.1"/>
    <property type="molecule type" value="Genomic_DNA"/>
</dbReference>
<dbReference type="CDD" id="cd00502">
    <property type="entry name" value="DHQase_I"/>
    <property type="match status" value="1"/>
</dbReference>
<dbReference type="EC" id="4.2.1.10" evidence="4"/>
<feature type="chain" id="PRO_5026820521" description="3-dehydroquinate dehydratase" evidence="5">
    <location>
        <begin position="23"/>
        <end position="293"/>
    </location>
</feature>
<dbReference type="AlphaFoldDB" id="A0A6M2B1T3"/>
<dbReference type="UniPathway" id="UPA00053">
    <property type="reaction ID" value="UER00086"/>
</dbReference>
<evidence type="ECO:0000313" key="6">
    <source>
        <dbReference type="EMBL" id="NGX87186.1"/>
    </source>
</evidence>
<dbReference type="NCBIfam" id="TIGR01093">
    <property type="entry name" value="aroD"/>
    <property type="match status" value="1"/>
</dbReference>
<feature type="active site" description="Schiff-base intermediate with substrate" evidence="4">
    <location>
        <position position="207"/>
    </location>
</feature>
<keyword evidence="2 4" id="KW-0456">Lyase</keyword>
<dbReference type="PANTHER" id="PTHR43699">
    <property type="entry name" value="3-DEHYDROQUINATE DEHYDRATASE"/>
    <property type="match status" value="1"/>
</dbReference>
<comment type="catalytic activity">
    <reaction evidence="1 4">
        <text>3-dehydroquinate = 3-dehydroshikimate + H2O</text>
        <dbReference type="Rhea" id="RHEA:21096"/>
        <dbReference type="ChEBI" id="CHEBI:15377"/>
        <dbReference type="ChEBI" id="CHEBI:16630"/>
        <dbReference type="ChEBI" id="CHEBI:32364"/>
        <dbReference type="EC" id="4.2.1.10"/>
    </reaction>
</comment>
<feature type="binding site" evidence="4">
    <location>
        <position position="269"/>
    </location>
    <ligand>
        <name>3-dehydroquinate</name>
        <dbReference type="ChEBI" id="CHEBI:32364"/>
    </ligand>
</feature>
<feature type="binding site" evidence="4">
    <location>
        <position position="119"/>
    </location>
    <ligand>
        <name>3-dehydroquinate</name>
        <dbReference type="ChEBI" id="CHEBI:32364"/>
    </ligand>
</feature>
<keyword evidence="7" id="KW-1185">Reference proteome</keyword>
<keyword evidence="3 4" id="KW-0704">Schiff base</keyword>
<evidence type="ECO:0000256" key="4">
    <source>
        <dbReference type="HAMAP-Rule" id="MF_00214"/>
    </source>
</evidence>
<name>A0A6M2B1T3_9GAMM</name>
<dbReference type="Proteomes" id="UP000476696">
    <property type="component" value="Unassembled WGS sequence"/>
</dbReference>
<comment type="similarity">
    <text evidence="4">Belongs to the type-I 3-dehydroquinase family.</text>
</comment>
<reference evidence="6 7" key="2">
    <citation type="submission" date="2020-03" db="EMBL/GenBank/DDBJ databases">
        <title>Rahnella aceri sp. nov., isoated from traditional Jeju Makgeolli.</title>
        <authorList>
            <person name="Kim I.S."/>
            <person name="Jeon D."/>
        </authorList>
    </citation>
    <scope>NUCLEOTIDE SEQUENCE [LARGE SCALE GENOMIC DNA]</scope>
    <source>
        <strain evidence="6 7">Lac-M11</strain>
    </source>
</reference>
<proteinExistence type="inferred from homology"/>
<dbReference type="RefSeq" id="WP_165058571.1">
    <property type="nucleotide sequence ID" value="NZ_JAADJS010000001.1"/>
</dbReference>
<evidence type="ECO:0000256" key="2">
    <source>
        <dbReference type="ARBA" id="ARBA00023239"/>
    </source>
</evidence>
<dbReference type="InterPro" id="IPR050146">
    <property type="entry name" value="Type-I_3-dehydroquinase"/>
</dbReference>
<comment type="function">
    <text evidence="4">Involved in the third step of the chorismate pathway, which leads to the biosynthesis of aromatic amino acids. Catalyzes the cis-dehydration of 3-dehydroquinate (DHQ) and introduces the first double bond of the aromatic ring to yield 3-dehydroshikimate.</text>
</comment>
<evidence type="ECO:0000256" key="5">
    <source>
        <dbReference type="SAM" id="SignalP"/>
    </source>
</evidence>
<feature type="active site" description="Proton donor/acceptor" evidence="4">
    <location>
        <position position="180"/>
    </location>
</feature>
<feature type="binding site" evidence="4">
    <location>
        <begin position="83"/>
        <end position="85"/>
    </location>
    <ligand>
        <name>3-dehydroquinate</name>
        <dbReference type="ChEBI" id="CHEBI:32364"/>
    </ligand>
</feature>
<feature type="binding site" evidence="4">
    <location>
        <position position="273"/>
    </location>
    <ligand>
        <name>3-dehydroquinate</name>
        <dbReference type="ChEBI" id="CHEBI:32364"/>
    </ligand>
</feature>
<comment type="subunit">
    <text evidence="4">Homodimer.</text>
</comment>
<evidence type="ECO:0000256" key="1">
    <source>
        <dbReference type="ARBA" id="ARBA00001864"/>
    </source>
</evidence>
<keyword evidence="4" id="KW-0028">Amino-acid biosynthesis</keyword>
<accession>A0A6M2B1T3</accession>
<feature type="binding site" evidence="4">
    <location>
        <position position="250"/>
    </location>
    <ligand>
        <name>3-dehydroquinate</name>
        <dbReference type="ChEBI" id="CHEBI:32364"/>
    </ligand>
</feature>
<dbReference type="InterPro" id="IPR013785">
    <property type="entry name" value="Aldolase_TIM"/>
</dbReference>
<comment type="pathway">
    <text evidence="4">Metabolic intermediate biosynthesis; chorismate biosynthesis; chorismate from D-erythrose 4-phosphate and phosphoenolpyruvate: step 3/7.</text>
</comment>